<dbReference type="SUPFAM" id="SSF140741">
    <property type="entry name" value="RUN domain-like"/>
    <property type="match status" value="1"/>
</dbReference>
<dbReference type="InterPro" id="IPR047340">
    <property type="entry name" value="RUNDC3A_B"/>
</dbReference>
<dbReference type="Proteomes" id="UP001497497">
    <property type="component" value="Unassembled WGS sequence"/>
</dbReference>
<dbReference type="InterPro" id="IPR037213">
    <property type="entry name" value="Run_dom_sf"/>
</dbReference>
<organism evidence="6 7">
    <name type="scientific">Lymnaea stagnalis</name>
    <name type="common">Great pond snail</name>
    <name type="synonym">Helix stagnalis</name>
    <dbReference type="NCBI Taxonomy" id="6523"/>
    <lineage>
        <taxon>Eukaryota</taxon>
        <taxon>Metazoa</taxon>
        <taxon>Spiralia</taxon>
        <taxon>Lophotrochozoa</taxon>
        <taxon>Mollusca</taxon>
        <taxon>Gastropoda</taxon>
        <taxon>Heterobranchia</taxon>
        <taxon>Euthyneura</taxon>
        <taxon>Panpulmonata</taxon>
        <taxon>Hygrophila</taxon>
        <taxon>Lymnaeoidea</taxon>
        <taxon>Lymnaeidae</taxon>
        <taxon>Lymnaea</taxon>
    </lineage>
</organism>
<dbReference type="EMBL" id="CAXITT010000304">
    <property type="protein sequence ID" value="CAL1538571.1"/>
    <property type="molecule type" value="Genomic_DNA"/>
</dbReference>
<sequence>MLQRRQINVQKQNLAAMCRISVKSLLDYACLYTHVDDECEEFINFCAVFEQMVSHRLRPHQKKVWMPGHGSPRHFWDVLLENQHSNRGFAFKTCIPNIEAIETIKSPKAKLRAFIRVALMEKRLSDYLFWLLDNSNLIRESYLDGATMSSDEATVLCGDLIGLNAIDFNFCLKGNENELLGPLEISYAPFIKYKQTSASQCSDEIEMQRLSGKLSDLDMLPGNALTERNVNDILRLQALEKDFKSIKEQKDYLEELVRLRERQIGESNMKLETVRVERDQRQKGWEIEQKAMDACVLELQAEISKLRKQNENLKTQVASLRLYKDRMEMKEVPMMDMARVREREAGDDKPDVLVEMDHIEGRFSMLNAPHFKKERSLIPSDRRSILSSVSDHIRQNEDSQSMIPLTGSLADVNVAMLDSGSKQGEINSGTERVKSVSVITAGVGGTVGANGPEDCELEKEALPSEISSAKDKPTLQTQEVSGQEISVSVLIEGTAIAYNPLQGEMPAANQAQQTELDSNASKNSNSIAVDSSKEVNNEAQIHDGSGSCAESERTGSGAESESAGSRAECERDDEVIASDPEIINKSNSSSEVGDATWEMLSDSEQHENQNQ</sequence>
<dbReference type="SMART" id="SM00593">
    <property type="entry name" value="RUN"/>
    <property type="match status" value="1"/>
</dbReference>
<name>A0AAV2HWT0_LYMST</name>
<evidence type="ECO:0000256" key="1">
    <source>
        <dbReference type="ARBA" id="ARBA00023054"/>
    </source>
</evidence>
<protein>
    <recommendedName>
        <fullName evidence="5">RUN domain-containing protein</fullName>
    </recommendedName>
</protein>
<gene>
    <name evidence="6" type="ORF">GSLYS_00012392001</name>
</gene>
<evidence type="ECO:0000259" key="5">
    <source>
        <dbReference type="PROSITE" id="PS50826"/>
    </source>
</evidence>
<dbReference type="PANTHER" id="PTHR46251:SF3">
    <property type="entry name" value="RUN DOMAIN-CONTAINING PROTEIN"/>
    <property type="match status" value="1"/>
</dbReference>
<evidence type="ECO:0000256" key="2">
    <source>
        <dbReference type="ARBA" id="ARBA00034727"/>
    </source>
</evidence>
<dbReference type="InterPro" id="IPR004012">
    <property type="entry name" value="Run_dom"/>
</dbReference>
<dbReference type="Gene3D" id="1.20.58.900">
    <property type="match status" value="1"/>
</dbReference>
<keyword evidence="1 3" id="KW-0175">Coiled coil</keyword>
<evidence type="ECO:0000256" key="3">
    <source>
        <dbReference type="SAM" id="Coils"/>
    </source>
</evidence>
<dbReference type="AlphaFoldDB" id="A0AAV2HWT0"/>
<feature type="domain" description="RUN" evidence="5">
    <location>
        <begin position="36"/>
        <end position="175"/>
    </location>
</feature>
<evidence type="ECO:0000256" key="4">
    <source>
        <dbReference type="SAM" id="MobiDB-lite"/>
    </source>
</evidence>
<proteinExistence type="inferred from homology"/>
<dbReference type="Pfam" id="PF02759">
    <property type="entry name" value="RUN"/>
    <property type="match status" value="1"/>
</dbReference>
<keyword evidence="7" id="KW-1185">Reference proteome</keyword>
<accession>A0AAV2HWT0</accession>
<evidence type="ECO:0000313" key="7">
    <source>
        <dbReference type="Proteomes" id="UP001497497"/>
    </source>
</evidence>
<feature type="compositionally biased region" description="Low complexity" evidence="4">
    <location>
        <begin position="554"/>
        <end position="566"/>
    </location>
</feature>
<comment type="similarity">
    <text evidence="2">Belongs to the RUNDC3 family.</text>
</comment>
<reference evidence="6 7" key="1">
    <citation type="submission" date="2024-04" db="EMBL/GenBank/DDBJ databases">
        <authorList>
            <consortium name="Genoscope - CEA"/>
            <person name="William W."/>
        </authorList>
    </citation>
    <scope>NUCLEOTIDE SEQUENCE [LARGE SCALE GENOMIC DNA]</scope>
</reference>
<feature type="region of interest" description="Disordered" evidence="4">
    <location>
        <begin position="508"/>
        <end position="611"/>
    </location>
</feature>
<comment type="caution">
    <text evidence="6">The sequence shown here is derived from an EMBL/GenBank/DDBJ whole genome shotgun (WGS) entry which is preliminary data.</text>
</comment>
<evidence type="ECO:0000313" key="6">
    <source>
        <dbReference type="EMBL" id="CAL1538571.1"/>
    </source>
</evidence>
<feature type="compositionally biased region" description="Polar residues" evidence="4">
    <location>
        <begin position="509"/>
        <end position="529"/>
    </location>
</feature>
<dbReference type="PROSITE" id="PS50826">
    <property type="entry name" value="RUN"/>
    <property type="match status" value="1"/>
</dbReference>
<dbReference type="PANTHER" id="PTHR46251">
    <property type="entry name" value="RUN DOMAIN-CONTAINING 3 PROTEIN RUNDC3"/>
    <property type="match status" value="1"/>
</dbReference>
<feature type="coiled-coil region" evidence="3">
    <location>
        <begin position="296"/>
        <end position="323"/>
    </location>
</feature>